<dbReference type="Proteomes" id="UP000651057">
    <property type="component" value="Unassembled WGS sequence"/>
</dbReference>
<dbReference type="RefSeq" id="WP_201923217.1">
    <property type="nucleotide sequence ID" value="NZ_BAABAX010000002.1"/>
</dbReference>
<feature type="domain" description="Fibronectin type-III" evidence="1">
    <location>
        <begin position="341"/>
        <end position="437"/>
    </location>
</feature>
<dbReference type="InterPro" id="IPR036116">
    <property type="entry name" value="FN3_sf"/>
</dbReference>
<dbReference type="SUPFAM" id="SSF49265">
    <property type="entry name" value="Fibronectin type III"/>
    <property type="match status" value="2"/>
</dbReference>
<name>A0A936ZVW3_9FLAO</name>
<comment type="caution">
    <text evidence="2">The sequence shown here is derived from an EMBL/GenBank/DDBJ whole genome shotgun (WGS) entry which is preliminary data.</text>
</comment>
<dbReference type="SMART" id="SM00060">
    <property type="entry name" value="FN3"/>
    <property type="match status" value="3"/>
</dbReference>
<feature type="domain" description="Fibronectin type-III" evidence="1">
    <location>
        <begin position="534"/>
        <end position="631"/>
    </location>
</feature>
<organism evidence="2 3">
    <name type="scientific">Aquimarina mytili</name>
    <dbReference type="NCBI Taxonomy" id="874423"/>
    <lineage>
        <taxon>Bacteria</taxon>
        <taxon>Pseudomonadati</taxon>
        <taxon>Bacteroidota</taxon>
        <taxon>Flavobacteriia</taxon>
        <taxon>Flavobacteriales</taxon>
        <taxon>Flavobacteriaceae</taxon>
        <taxon>Aquimarina</taxon>
    </lineage>
</organism>
<reference evidence="2" key="1">
    <citation type="submission" date="2021-01" db="EMBL/GenBank/DDBJ databases">
        <authorList>
            <person name="Zhong Y.L."/>
        </authorList>
    </citation>
    <scope>NUCLEOTIDE SEQUENCE</scope>
    <source>
        <strain evidence="2">KCTC 23302</strain>
    </source>
</reference>
<dbReference type="InterPro" id="IPR013783">
    <property type="entry name" value="Ig-like_fold"/>
</dbReference>
<keyword evidence="3" id="KW-1185">Reference proteome</keyword>
<gene>
    <name evidence="2" type="ORF">JJQ60_17165</name>
</gene>
<dbReference type="Gene3D" id="2.60.40.10">
    <property type="entry name" value="Immunoglobulins"/>
    <property type="match status" value="5"/>
</dbReference>
<protein>
    <recommendedName>
        <fullName evidence="1">Fibronectin type-III domain-containing protein</fullName>
    </recommendedName>
</protein>
<dbReference type="EMBL" id="JAERQJ010000008">
    <property type="protein sequence ID" value="MBL0685267.1"/>
    <property type="molecule type" value="Genomic_DNA"/>
</dbReference>
<evidence type="ECO:0000259" key="1">
    <source>
        <dbReference type="PROSITE" id="PS50853"/>
    </source>
</evidence>
<dbReference type="CDD" id="cd00063">
    <property type="entry name" value="FN3"/>
    <property type="match status" value="3"/>
</dbReference>
<dbReference type="InterPro" id="IPR003961">
    <property type="entry name" value="FN3_dom"/>
</dbReference>
<evidence type="ECO:0000313" key="2">
    <source>
        <dbReference type="EMBL" id="MBL0685267.1"/>
    </source>
</evidence>
<evidence type="ECO:0000313" key="3">
    <source>
        <dbReference type="Proteomes" id="UP000651057"/>
    </source>
</evidence>
<sequence length="723" mass="81169">MLKIKDEIINVLVDPFIKRDDRTRAIYPNAPSPLRERAGVRVLFFLLFISTLATAQQEASVQVVVRPLQDKVMLRWAVDQPNAWKKANQYGFLVERITISRNGEAVLPKESQMLTATALKPKPLMEWEPLAKKDQNAAVIAQSLYGETFAVDAMNTMESVVAINKELEQRFTFGLVAAEQSYEAALFAGWGLIDTEAKKGEKYLYKVSVAIPPEESIKINEGSVFTSLDLYEELPKPIGLAGDFGDSNVVLSWNFNLLQSIYTNYIVERSEDKIKYTPLSGSPVFNAQQPKDAPSYSLFYNDSIPNDKMFYYRVKGKTTFGEMGPPSDILEGKAEKGLNFLPHISQKQIPDNNTVILDWKFPKEANELITGFELRRSNKNDGPFTTVKDGILPTARTITYKGLKRINYFVIVAKAKNGAESESFPSIVQPIDSIPPKPPVGLSGVIDTTGVVQLSWTPNTEEDMLGYRVYRANNPNAEFTQITRSEVRDNQYTDTIAVKNMNKKIYYKITAEDQRYNASDLSEMLAIDKPDLTPPSPAVISKYEVTKEGVQVVWIPSSSDDVMAHIVYRKDMSVAGGLWENIIEKTNITDTTYVDKSAEQNKVYSYTVMAKDTSGLESSPATPIEVTIAPKTIEAEDIKFSGVANRELRYIQLSWKVKNDAIAEYRLYRGDGDKKLQLFKTFEGTKDTYKDTELEAGSEYTYGLQVLVKGSTPSVLKKITVKY</sequence>
<dbReference type="PROSITE" id="PS50853">
    <property type="entry name" value="FN3"/>
    <property type="match status" value="2"/>
</dbReference>
<accession>A0A936ZVW3</accession>
<proteinExistence type="predicted"/>
<dbReference type="AlphaFoldDB" id="A0A936ZVW3"/>